<name>A0A182FN91_ANOAL</name>
<evidence type="ECO:0000313" key="2">
    <source>
        <dbReference type="Proteomes" id="UP000069272"/>
    </source>
</evidence>
<reference evidence="1" key="2">
    <citation type="submission" date="2022-08" db="UniProtKB">
        <authorList>
            <consortium name="EnsemblMetazoa"/>
        </authorList>
    </citation>
    <scope>IDENTIFICATION</scope>
    <source>
        <strain evidence="1">STECLA/ALBI9_A</strain>
    </source>
</reference>
<dbReference type="VEuPathDB" id="VectorBase:AALB008004"/>
<protein>
    <submittedName>
        <fullName evidence="1">Uncharacterized protein</fullName>
    </submittedName>
</protein>
<proteinExistence type="predicted"/>
<evidence type="ECO:0000313" key="1">
    <source>
        <dbReference type="EnsemblMetazoa" id="AALB008004-PA"/>
    </source>
</evidence>
<keyword evidence="2" id="KW-1185">Reference proteome</keyword>
<organism evidence="1 2">
    <name type="scientific">Anopheles albimanus</name>
    <name type="common">New world malaria mosquito</name>
    <dbReference type="NCBI Taxonomy" id="7167"/>
    <lineage>
        <taxon>Eukaryota</taxon>
        <taxon>Metazoa</taxon>
        <taxon>Ecdysozoa</taxon>
        <taxon>Arthropoda</taxon>
        <taxon>Hexapoda</taxon>
        <taxon>Insecta</taxon>
        <taxon>Pterygota</taxon>
        <taxon>Neoptera</taxon>
        <taxon>Endopterygota</taxon>
        <taxon>Diptera</taxon>
        <taxon>Nematocera</taxon>
        <taxon>Culicoidea</taxon>
        <taxon>Culicidae</taxon>
        <taxon>Anophelinae</taxon>
        <taxon>Anopheles</taxon>
    </lineage>
</organism>
<dbReference type="AlphaFoldDB" id="A0A182FN91"/>
<accession>A0A182FN91</accession>
<dbReference type="Proteomes" id="UP000069272">
    <property type="component" value="Chromosome 2L"/>
</dbReference>
<sequence length="62" mass="7524">MIPSKSRYMFRKESFEDALTSEEAFYVGRDRHSNSLDATSLHRVRWQGNSYERDTRHWSRQN</sequence>
<reference evidence="1 2" key="1">
    <citation type="journal article" date="2017" name="G3 (Bethesda)">
        <title>The Physical Genome Mapping of Anopheles albimanus Corrected Scaffold Misassemblies and Identified Interarm Rearrangements in Genus Anopheles.</title>
        <authorList>
            <person name="Artemov G.N."/>
            <person name="Peery A.N."/>
            <person name="Jiang X."/>
            <person name="Tu Z."/>
            <person name="Stegniy V.N."/>
            <person name="Sharakhova M.V."/>
            <person name="Sharakhov I.V."/>
        </authorList>
    </citation>
    <scope>NUCLEOTIDE SEQUENCE [LARGE SCALE GENOMIC DNA]</scope>
    <source>
        <strain evidence="1 2">ALBI9_A</strain>
    </source>
</reference>
<dbReference type="EnsemblMetazoa" id="AALB008004-RA">
    <property type="protein sequence ID" value="AALB008004-PA"/>
    <property type="gene ID" value="AALB008004"/>
</dbReference>